<protein>
    <submittedName>
        <fullName evidence="2">Sel1 repeat family protein</fullName>
    </submittedName>
</protein>
<reference evidence="2 3" key="1">
    <citation type="journal article" date="2016" name="Int. J. Syst. Evol. Microbiol.">
        <title>Chitinibacter fontanus sp. nov., isolated from a spring.</title>
        <authorList>
            <person name="Sheu S.Y."/>
            <person name="Li Y.S."/>
            <person name="Young C.C."/>
            <person name="Chen W.M."/>
        </authorList>
    </citation>
    <scope>NUCLEOTIDE SEQUENCE [LARGE SCALE GENOMIC DNA]</scope>
    <source>
        <strain evidence="2 3">STM-7</strain>
    </source>
</reference>
<proteinExistence type="predicted"/>
<sequence length="338" mass="37817">MRCSVIVLCLLLGACNLDKDKAVPKLEDVKFKLAFTCAYEKDHVPALPPEADVLFKYARYLERENLLKRDVQVNAEIARLYRIAAANGHWKANVNLQLGLTADRFEGLMSEVLDLNDALVKQNIPAGYYHMGHFLEKGTGYDQDHELALRYFRKSADMGSPEGQYFVAEKLAPINIAPNVAKQMWRCAAEQGHAEAAESLATDLHVEKNYADASVAYQLAVKAGSSMAASVLQGSFSAPKTEDSLDYLGQEKDDERVQRYKIIGKFLSDYYYLKPTMDDIDEIVPLPPAPLPKWDGKIKWLTEYEANIAPTKPDEVLITKLAQFKGLDPKTGLTLVQK</sequence>
<name>A0A7D5ZKL4_9NEIS</name>
<organism evidence="2 3">
    <name type="scientific">Chitinibacter fontanus</name>
    <dbReference type="NCBI Taxonomy" id="1737446"/>
    <lineage>
        <taxon>Bacteria</taxon>
        <taxon>Pseudomonadati</taxon>
        <taxon>Pseudomonadota</taxon>
        <taxon>Betaproteobacteria</taxon>
        <taxon>Neisseriales</taxon>
        <taxon>Chitinibacteraceae</taxon>
        <taxon>Chitinibacter</taxon>
    </lineage>
</organism>
<feature type="domain" description="DUF6396" evidence="1">
    <location>
        <begin position="228"/>
        <end position="334"/>
    </location>
</feature>
<dbReference type="KEGG" id="cfon:HZU75_14640"/>
<dbReference type="InterPro" id="IPR006597">
    <property type="entry name" value="Sel1-like"/>
</dbReference>
<accession>A0A7D5ZKL4</accession>
<dbReference type="PANTHER" id="PTHR11102">
    <property type="entry name" value="SEL-1-LIKE PROTEIN"/>
    <property type="match status" value="1"/>
</dbReference>
<evidence type="ECO:0000259" key="1">
    <source>
        <dbReference type="Pfam" id="PF19933"/>
    </source>
</evidence>
<keyword evidence="3" id="KW-1185">Reference proteome</keyword>
<dbReference type="InterPro" id="IPR050767">
    <property type="entry name" value="Sel1_AlgK"/>
</dbReference>
<dbReference type="InterPro" id="IPR045653">
    <property type="entry name" value="DUF6396"/>
</dbReference>
<dbReference type="EMBL" id="CP058952">
    <property type="protein sequence ID" value="QLI83307.1"/>
    <property type="molecule type" value="Genomic_DNA"/>
</dbReference>
<dbReference type="Proteomes" id="UP000510822">
    <property type="component" value="Chromosome"/>
</dbReference>
<dbReference type="Pfam" id="PF08238">
    <property type="entry name" value="Sel1"/>
    <property type="match status" value="2"/>
</dbReference>
<evidence type="ECO:0000313" key="3">
    <source>
        <dbReference type="Proteomes" id="UP000510822"/>
    </source>
</evidence>
<dbReference type="SUPFAM" id="SSF81901">
    <property type="entry name" value="HCP-like"/>
    <property type="match status" value="1"/>
</dbReference>
<dbReference type="PANTHER" id="PTHR11102:SF160">
    <property type="entry name" value="ERAD-ASSOCIATED E3 UBIQUITIN-PROTEIN LIGASE COMPONENT HRD3"/>
    <property type="match status" value="1"/>
</dbReference>
<dbReference type="Pfam" id="PF19933">
    <property type="entry name" value="DUF6396"/>
    <property type="match status" value="1"/>
</dbReference>
<dbReference type="PROSITE" id="PS51257">
    <property type="entry name" value="PROKAR_LIPOPROTEIN"/>
    <property type="match status" value="1"/>
</dbReference>
<dbReference type="InterPro" id="IPR011990">
    <property type="entry name" value="TPR-like_helical_dom_sf"/>
</dbReference>
<dbReference type="AlphaFoldDB" id="A0A7D5ZKL4"/>
<dbReference type="Gene3D" id="1.25.40.10">
    <property type="entry name" value="Tetratricopeptide repeat domain"/>
    <property type="match status" value="1"/>
</dbReference>
<evidence type="ECO:0000313" key="2">
    <source>
        <dbReference type="EMBL" id="QLI83307.1"/>
    </source>
</evidence>
<dbReference type="SMART" id="SM00671">
    <property type="entry name" value="SEL1"/>
    <property type="match status" value="3"/>
</dbReference>
<gene>
    <name evidence="2" type="ORF">HZU75_14640</name>
</gene>